<evidence type="ECO:0000259" key="8">
    <source>
        <dbReference type="Pfam" id="PF00557"/>
    </source>
</evidence>
<dbReference type="GO" id="GO:0005829">
    <property type="term" value="C:cytosol"/>
    <property type="evidence" value="ECO:0007669"/>
    <property type="project" value="TreeGrafter"/>
</dbReference>
<dbReference type="InterPro" id="IPR036005">
    <property type="entry name" value="Creatinase/aminopeptidase-like"/>
</dbReference>
<dbReference type="InterPro" id="IPR002467">
    <property type="entry name" value="Pept_M24A_MAP1"/>
</dbReference>
<feature type="binding site" evidence="6">
    <location>
        <position position="236"/>
    </location>
    <ligand>
        <name>a divalent metal cation</name>
        <dbReference type="ChEBI" id="CHEBI:60240"/>
        <label>1</label>
    </ligand>
</feature>
<evidence type="ECO:0000256" key="3">
    <source>
        <dbReference type="ARBA" id="ARBA00022670"/>
    </source>
</evidence>
<comment type="function">
    <text evidence="1 6">Removes the N-terminal methionine from nascent proteins. The N-terminal methionine is often cleaved when the second residue in the primary sequence is small and uncharged (Met-Ala-, Cys, Gly, Pro, Ser, Thr, or Val). Requires deformylation of the N(alpha)-formylated initiator methionine before it can be hydrolyzed.</text>
</comment>
<evidence type="ECO:0000256" key="7">
    <source>
        <dbReference type="RuleBase" id="RU003653"/>
    </source>
</evidence>
<feature type="binding site" evidence="6">
    <location>
        <position position="81"/>
    </location>
    <ligand>
        <name>substrate</name>
    </ligand>
</feature>
<feature type="binding site" evidence="6">
    <location>
        <position position="236"/>
    </location>
    <ligand>
        <name>a divalent metal cation</name>
        <dbReference type="ChEBI" id="CHEBI:60240"/>
        <label>2</label>
        <note>catalytic</note>
    </ligand>
</feature>
<evidence type="ECO:0000313" key="9">
    <source>
        <dbReference type="EMBL" id="RFF30785.1"/>
    </source>
</evidence>
<dbReference type="PANTHER" id="PTHR43330">
    <property type="entry name" value="METHIONINE AMINOPEPTIDASE"/>
    <property type="match status" value="1"/>
</dbReference>
<dbReference type="EC" id="3.4.11.18" evidence="6 7"/>
<dbReference type="CDD" id="cd01086">
    <property type="entry name" value="MetAP1"/>
    <property type="match status" value="1"/>
</dbReference>
<dbReference type="EMBL" id="QUZK01000031">
    <property type="protein sequence ID" value="RFF30785.1"/>
    <property type="molecule type" value="Genomic_DNA"/>
</dbReference>
<dbReference type="PANTHER" id="PTHR43330:SF27">
    <property type="entry name" value="METHIONINE AMINOPEPTIDASE"/>
    <property type="match status" value="1"/>
</dbReference>
<comment type="subunit">
    <text evidence="6">Monomer.</text>
</comment>
<dbReference type="InterPro" id="IPR000994">
    <property type="entry name" value="Pept_M24"/>
</dbReference>
<sequence>MNHQVHIKKPEEIEAMRVAGQQAASVLALLREHVRPGVTTGELDRIAHEYIVDELGAVPAPLDYKGFPKSICTSVNHVVCHGIPGDKKLKDGDILNIDVTVIKDGWHGDTSKMFFAGEPSVKARRICEVAHEALIRGIEVVKPGTTLGDIGHAIQTYAEGERCSVVREYCGHGIGRGFHEAPQVLHYGRPGQGMVLEPGMTFTIEPMINLGKRHTKLLPDEWTVITRDRSLTAQWEHTLAVTDDGYDVLTQLPDDPL</sequence>
<dbReference type="AlphaFoldDB" id="A0A3E1K9E4"/>
<gene>
    <name evidence="6 9" type="primary">map</name>
    <name evidence="9" type="ORF">DZC52_06640</name>
</gene>
<protein>
    <recommendedName>
        <fullName evidence="6 7">Methionine aminopeptidase</fullName>
        <shortName evidence="6">MAP</shortName>
        <shortName evidence="6">MetAP</shortName>
        <ecNumber evidence="6 7">3.4.11.18</ecNumber>
    </recommendedName>
    <alternativeName>
        <fullName evidence="6">Peptidase M</fullName>
    </alternativeName>
</protein>
<comment type="similarity">
    <text evidence="6">Belongs to the peptidase M24A family. Methionine aminopeptidase type 1 subfamily.</text>
</comment>
<feature type="binding site" evidence="6">
    <location>
        <position position="109"/>
    </location>
    <ligand>
        <name>a divalent metal cation</name>
        <dbReference type="ChEBI" id="CHEBI:60240"/>
        <label>1</label>
    </ligand>
</feature>
<evidence type="ECO:0000256" key="1">
    <source>
        <dbReference type="ARBA" id="ARBA00002521"/>
    </source>
</evidence>
<keyword evidence="4 6" id="KW-0479">Metal-binding</keyword>
<comment type="caution">
    <text evidence="9">The sequence shown here is derived from an EMBL/GenBank/DDBJ whole genome shotgun (WGS) entry which is preliminary data.</text>
</comment>
<dbReference type="Pfam" id="PF00557">
    <property type="entry name" value="Peptidase_M24"/>
    <property type="match status" value="1"/>
</dbReference>
<feature type="binding site" evidence="6">
    <location>
        <position position="109"/>
    </location>
    <ligand>
        <name>a divalent metal cation</name>
        <dbReference type="ChEBI" id="CHEBI:60240"/>
        <label>2</label>
        <note>catalytic</note>
    </ligand>
</feature>
<dbReference type="NCBIfam" id="TIGR00500">
    <property type="entry name" value="met_pdase_I"/>
    <property type="match status" value="1"/>
</dbReference>
<comment type="cofactor">
    <cofactor evidence="6">
        <name>Co(2+)</name>
        <dbReference type="ChEBI" id="CHEBI:48828"/>
    </cofactor>
    <cofactor evidence="6">
        <name>Zn(2+)</name>
        <dbReference type="ChEBI" id="CHEBI:29105"/>
    </cofactor>
    <cofactor evidence="6">
        <name>Mn(2+)</name>
        <dbReference type="ChEBI" id="CHEBI:29035"/>
    </cofactor>
    <cofactor evidence="6">
        <name>Fe(2+)</name>
        <dbReference type="ChEBI" id="CHEBI:29033"/>
    </cofactor>
    <text evidence="6">Binds 2 divalent metal cations per subunit. Has a high-affinity and a low affinity metal-binding site. The true nature of the physiological cofactor is under debate. The enzyme is active with cobalt, zinc, manganese or divalent iron ions. Most likely, methionine aminopeptidases function as mononuclear Fe(2+)-metalloproteases under physiological conditions, and the catalytically relevant metal-binding site has been assigned to the histidine-containing high-affinity site.</text>
</comment>
<feature type="binding site" evidence="6">
    <location>
        <position position="98"/>
    </location>
    <ligand>
        <name>a divalent metal cation</name>
        <dbReference type="ChEBI" id="CHEBI:60240"/>
        <label>1</label>
    </ligand>
</feature>
<evidence type="ECO:0000256" key="6">
    <source>
        <dbReference type="HAMAP-Rule" id="MF_01974"/>
    </source>
</evidence>
<dbReference type="NCBIfam" id="NF008970">
    <property type="entry name" value="PRK12318.1"/>
    <property type="match status" value="1"/>
</dbReference>
<evidence type="ECO:0000256" key="5">
    <source>
        <dbReference type="ARBA" id="ARBA00022801"/>
    </source>
</evidence>
<dbReference type="GO" id="GO:0006508">
    <property type="term" value="P:proteolysis"/>
    <property type="evidence" value="ECO:0007669"/>
    <property type="project" value="UniProtKB-KW"/>
</dbReference>
<organism evidence="9 10">
    <name type="scientific">Wenzhouxiangella sediminis</name>
    <dbReference type="NCBI Taxonomy" id="1792836"/>
    <lineage>
        <taxon>Bacteria</taxon>
        <taxon>Pseudomonadati</taxon>
        <taxon>Pseudomonadota</taxon>
        <taxon>Gammaproteobacteria</taxon>
        <taxon>Chromatiales</taxon>
        <taxon>Wenzhouxiangellaceae</taxon>
        <taxon>Wenzhouxiangella</taxon>
    </lineage>
</organism>
<name>A0A3E1K9E4_9GAMM</name>
<proteinExistence type="inferred from homology"/>
<dbReference type="RefSeq" id="WP_116650348.1">
    <property type="nucleotide sequence ID" value="NZ_QUZK01000031.1"/>
</dbReference>
<accession>A0A3E1K9E4</accession>
<keyword evidence="2 6" id="KW-0031">Aminopeptidase</keyword>
<feature type="binding site" evidence="6">
    <location>
        <position position="179"/>
    </location>
    <ligand>
        <name>substrate</name>
    </ligand>
</feature>
<dbReference type="Gene3D" id="3.90.230.10">
    <property type="entry name" value="Creatinase/methionine aminopeptidase superfamily"/>
    <property type="match status" value="1"/>
</dbReference>
<dbReference type="SUPFAM" id="SSF55920">
    <property type="entry name" value="Creatinase/aminopeptidase"/>
    <property type="match status" value="1"/>
</dbReference>
<reference evidence="9 10" key="1">
    <citation type="submission" date="2018-08" db="EMBL/GenBank/DDBJ databases">
        <title>Wenzhouxiangella salilacus sp. nov., a novel bacterium isolated from a saline lake in Xinjiang Province, China.</title>
        <authorList>
            <person name="Han S."/>
        </authorList>
    </citation>
    <scope>NUCLEOTIDE SEQUENCE [LARGE SCALE GENOMIC DNA]</scope>
    <source>
        <strain evidence="9 10">XDB06</strain>
    </source>
</reference>
<keyword evidence="3 6" id="KW-0645">Protease</keyword>
<evidence type="ECO:0000313" key="10">
    <source>
        <dbReference type="Proteomes" id="UP000260351"/>
    </source>
</evidence>
<feature type="binding site" evidence="6">
    <location>
        <position position="205"/>
    </location>
    <ligand>
        <name>a divalent metal cation</name>
        <dbReference type="ChEBI" id="CHEBI:60240"/>
        <label>2</label>
        <note>catalytic</note>
    </ligand>
</feature>
<feature type="binding site" evidence="6">
    <location>
        <position position="172"/>
    </location>
    <ligand>
        <name>a divalent metal cation</name>
        <dbReference type="ChEBI" id="CHEBI:60240"/>
        <label>2</label>
        <note>catalytic</note>
    </ligand>
</feature>
<keyword evidence="10" id="KW-1185">Reference proteome</keyword>
<dbReference type="GO" id="GO:0046872">
    <property type="term" value="F:metal ion binding"/>
    <property type="evidence" value="ECO:0007669"/>
    <property type="project" value="UniProtKB-UniRule"/>
</dbReference>
<feature type="domain" description="Peptidase M24" evidence="8">
    <location>
        <begin position="14"/>
        <end position="243"/>
    </location>
</feature>
<evidence type="ECO:0000256" key="2">
    <source>
        <dbReference type="ARBA" id="ARBA00022438"/>
    </source>
</evidence>
<dbReference type="HAMAP" id="MF_01974">
    <property type="entry name" value="MetAP_1"/>
    <property type="match status" value="1"/>
</dbReference>
<dbReference type="PRINTS" id="PR00599">
    <property type="entry name" value="MAPEPTIDASE"/>
</dbReference>
<dbReference type="PROSITE" id="PS00680">
    <property type="entry name" value="MAP_1"/>
    <property type="match status" value="1"/>
</dbReference>
<dbReference type="InterPro" id="IPR001714">
    <property type="entry name" value="Pept_M24_MAP"/>
</dbReference>
<dbReference type="Proteomes" id="UP000260351">
    <property type="component" value="Unassembled WGS sequence"/>
</dbReference>
<dbReference type="OrthoDB" id="9802055at2"/>
<dbReference type="GO" id="GO:0070006">
    <property type="term" value="F:metalloaminopeptidase activity"/>
    <property type="evidence" value="ECO:0007669"/>
    <property type="project" value="UniProtKB-UniRule"/>
</dbReference>
<keyword evidence="5 6" id="KW-0378">Hydrolase</keyword>
<evidence type="ECO:0000256" key="4">
    <source>
        <dbReference type="ARBA" id="ARBA00022723"/>
    </source>
</evidence>
<dbReference type="GO" id="GO:0004239">
    <property type="term" value="F:initiator methionyl aminopeptidase activity"/>
    <property type="evidence" value="ECO:0007669"/>
    <property type="project" value="UniProtKB-UniRule"/>
</dbReference>
<comment type="catalytic activity">
    <reaction evidence="6 7">
        <text>Release of N-terminal amino acids, preferentially methionine, from peptides and arylamides.</text>
        <dbReference type="EC" id="3.4.11.18"/>
    </reaction>
</comment>